<comment type="caution">
    <text evidence="1">The sequence shown here is derived from an EMBL/GenBank/DDBJ whole genome shotgun (WGS) entry which is preliminary data.</text>
</comment>
<dbReference type="RefSeq" id="WP_033687708.1">
    <property type="nucleotide sequence ID" value="NZ_JYGQ01000001.1"/>
</dbReference>
<dbReference type="EMBL" id="JYGQ01000001">
    <property type="protein sequence ID" value="KJQ73354.1"/>
    <property type="molecule type" value="Genomic_DNA"/>
</dbReference>
<evidence type="ECO:0000313" key="1">
    <source>
        <dbReference type="EMBL" id="KJQ73354.1"/>
    </source>
</evidence>
<organism evidence="1 2">
    <name type="scientific">Streptococcus mitis</name>
    <dbReference type="NCBI Taxonomy" id="28037"/>
    <lineage>
        <taxon>Bacteria</taxon>
        <taxon>Bacillati</taxon>
        <taxon>Bacillota</taxon>
        <taxon>Bacilli</taxon>
        <taxon>Lactobacillales</taxon>
        <taxon>Streptococcaceae</taxon>
        <taxon>Streptococcus</taxon>
        <taxon>Streptococcus mitis group</taxon>
    </lineage>
</organism>
<dbReference type="Proteomes" id="UP000033415">
    <property type="component" value="Unassembled WGS sequence"/>
</dbReference>
<name>A0A081PN59_STRMT</name>
<sequence>MAREGIYVGSNEVIQRYVGTRLVWEKVTIQFDEILRFTSNRFGSFWRFGSTERAFIDLGISERRPYGLDGIEDCNVVKLQNSNKIFEVGVVISQRDTGYSTSYQRRYNYQLFVIFKNTDEVQDFISNKYNETYIFGRKRGG</sequence>
<proteinExistence type="predicted"/>
<accession>A0A081PN59</accession>
<dbReference type="AlphaFoldDB" id="A0A081PN59"/>
<evidence type="ECO:0000313" key="2">
    <source>
        <dbReference type="Proteomes" id="UP000033415"/>
    </source>
</evidence>
<reference evidence="1 2" key="1">
    <citation type="submission" date="2015-02" db="EMBL/GenBank/DDBJ databases">
        <title>Evolution of amylase-binding proteins of oral streptococcal species.</title>
        <authorList>
            <person name="Haase E.M."/>
        </authorList>
    </citation>
    <scope>NUCLEOTIDE SEQUENCE [LARGE SCALE GENOMIC DNA]</scope>
    <source>
        <strain evidence="1 2">SK137</strain>
    </source>
</reference>
<gene>
    <name evidence="1" type="ORF">TZ91_00962</name>
</gene>
<protein>
    <submittedName>
        <fullName evidence="1">Uncharacterized protein</fullName>
    </submittedName>
</protein>
<dbReference type="PATRIC" id="fig|28037.100.peg.1890"/>